<dbReference type="WBParaSite" id="HPBE_0002181101-mRNA-1">
    <property type="protein sequence ID" value="HPBE_0002181101-mRNA-1"/>
    <property type="gene ID" value="HPBE_0002181101"/>
</dbReference>
<feature type="compositionally biased region" description="Basic and acidic residues" evidence="1">
    <location>
        <begin position="1211"/>
        <end position="1223"/>
    </location>
</feature>
<feature type="compositionally biased region" description="Basic and acidic residues" evidence="1">
    <location>
        <begin position="1258"/>
        <end position="1275"/>
    </location>
</feature>
<dbReference type="InterPro" id="IPR046341">
    <property type="entry name" value="SET_dom_sf"/>
</dbReference>
<keyword evidence="4" id="KW-1185">Reference proteome</keyword>
<protein>
    <submittedName>
        <fullName evidence="5">SET domain-containing protein</fullName>
    </submittedName>
</protein>
<evidence type="ECO:0000259" key="2">
    <source>
        <dbReference type="PROSITE" id="PS50280"/>
    </source>
</evidence>
<feature type="compositionally biased region" description="Basic and acidic residues" evidence="1">
    <location>
        <begin position="1131"/>
        <end position="1149"/>
    </location>
</feature>
<accession>A0A183GH06</accession>
<dbReference type="PROSITE" id="PS50280">
    <property type="entry name" value="SET"/>
    <property type="match status" value="1"/>
</dbReference>
<reference evidence="3 4" key="1">
    <citation type="submission" date="2018-11" db="EMBL/GenBank/DDBJ databases">
        <authorList>
            <consortium name="Pathogen Informatics"/>
        </authorList>
    </citation>
    <scope>NUCLEOTIDE SEQUENCE [LARGE SCALE GENOMIC DNA]</scope>
</reference>
<dbReference type="EMBL" id="UZAH01033356">
    <property type="protein sequence ID" value="VDP28228.1"/>
    <property type="molecule type" value="Genomic_DNA"/>
</dbReference>
<feature type="compositionally biased region" description="Acidic residues" evidence="1">
    <location>
        <begin position="1064"/>
        <end position="1078"/>
    </location>
</feature>
<name>A0A183GH06_HELPZ</name>
<feature type="region of interest" description="Disordered" evidence="1">
    <location>
        <begin position="265"/>
        <end position="318"/>
    </location>
</feature>
<accession>A0A3P8D3G0</accession>
<evidence type="ECO:0000313" key="4">
    <source>
        <dbReference type="Proteomes" id="UP000050761"/>
    </source>
</evidence>
<feature type="region of interest" description="Disordered" evidence="1">
    <location>
        <begin position="623"/>
        <end position="661"/>
    </location>
</feature>
<feature type="compositionally biased region" description="Acidic residues" evidence="1">
    <location>
        <begin position="645"/>
        <end position="656"/>
    </location>
</feature>
<dbReference type="Pfam" id="PF00856">
    <property type="entry name" value="SET"/>
    <property type="match status" value="1"/>
</dbReference>
<dbReference type="OrthoDB" id="5876627at2759"/>
<feature type="region of interest" description="Disordered" evidence="1">
    <location>
        <begin position="1287"/>
        <end position="1317"/>
    </location>
</feature>
<feature type="region of interest" description="Disordered" evidence="1">
    <location>
        <begin position="1195"/>
        <end position="1275"/>
    </location>
</feature>
<gene>
    <name evidence="3" type="ORF">HPBE_LOCUS21810</name>
</gene>
<dbReference type="Proteomes" id="UP000050761">
    <property type="component" value="Unassembled WGS sequence"/>
</dbReference>
<evidence type="ECO:0000313" key="5">
    <source>
        <dbReference type="WBParaSite" id="HPBE_0002181101-mRNA-1"/>
    </source>
</evidence>
<feature type="compositionally biased region" description="Basic and acidic residues" evidence="1">
    <location>
        <begin position="635"/>
        <end position="644"/>
    </location>
</feature>
<dbReference type="Gene3D" id="2.170.270.10">
    <property type="entry name" value="SET domain"/>
    <property type="match status" value="1"/>
</dbReference>
<dbReference type="SUPFAM" id="SSF82199">
    <property type="entry name" value="SET domain"/>
    <property type="match status" value="1"/>
</dbReference>
<proteinExistence type="predicted"/>
<feature type="region of interest" description="Disordered" evidence="1">
    <location>
        <begin position="1064"/>
        <end position="1149"/>
    </location>
</feature>
<organism evidence="4 5">
    <name type="scientific">Heligmosomoides polygyrus</name>
    <name type="common">Parasitic roundworm</name>
    <dbReference type="NCBI Taxonomy" id="6339"/>
    <lineage>
        <taxon>Eukaryota</taxon>
        <taxon>Metazoa</taxon>
        <taxon>Ecdysozoa</taxon>
        <taxon>Nematoda</taxon>
        <taxon>Chromadorea</taxon>
        <taxon>Rhabditida</taxon>
        <taxon>Rhabditina</taxon>
        <taxon>Rhabditomorpha</taxon>
        <taxon>Strongyloidea</taxon>
        <taxon>Heligmosomidae</taxon>
        <taxon>Heligmosomoides</taxon>
    </lineage>
</organism>
<feature type="compositionally biased region" description="Polar residues" evidence="1">
    <location>
        <begin position="370"/>
        <end position="380"/>
    </location>
</feature>
<feature type="compositionally biased region" description="Basic and acidic residues" evidence="1">
    <location>
        <begin position="1079"/>
        <end position="1096"/>
    </location>
</feature>
<reference evidence="5" key="2">
    <citation type="submission" date="2019-09" db="UniProtKB">
        <authorList>
            <consortium name="WormBaseParasite"/>
        </authorList>
    </citation>
    <scope>IDENTIFICATION</scope>
</reference>
<feature type="compositionally biased region" description="Acidic residues" evidence="1">
    <location>
        <begin position="272"/>
        <end position="296"/>
    </location>
</feature>
<evidence type="ECO:0000256" key="1">
    <source>
        <dbReference type="SAM" id="MobiDB-lite"/>
    </source>
</evidence>
<dbReference type="InterPro" id="IPR001214">
    <property type="entry name" value="SET_dom"/>
</dbReference>
<feature type="compositionally biased region" description="Acidic residues" evidence="1">
    <location>
        <begin position="1108"/>
        <end position="1118"/>
    </location>
</feature>
<feature type="domain" description="SET" evidence="2">
    <location>
        <begin position="1387"/>
        <end position="1536"/>
    </location>
</feature>
<sequence>MIPDFFRILLQSGVTVNTCIAFGKAIISLYKFVESQLVGAAGVARNVDIGKALSIIQKQYKLLTRELRKNVSLAGIAARPKRKEGASYCVTRAIVEHEKVDRRVETIMEDFEKKGTISHCDYTFVMGIIARHEIEEAHAAEKRFFLLYGGRETGTGSVRSTLTRFFSVIGCGDYVISCNTTRHSTAGLQFNAYVEAVIDGLEPAVKEIAQLAGHQQQTQLRLYNDNFADACVKAYQKLKQFADDEAKRFKDDVNAARKSVTIISQTQAGGDQIEEEEVDEDDQLSSETSDTEDEGTLDPGYALPSTPRANRNDRNTVKSVRELRAATRAGLRSSSQGDINADGDPYEFREEDPAHEHAVESVVRMASSSKPSSFGLTRQEQIGRGSERTVVIKRKKSKAHQAEPTLRKPHAQLQNTTSLQSIVDAAEEEIQASSGSSSSNSMQQDIESECRGISLHEVKDASNLLQWVAEKSGLRHLVLERSKRHECFDAYAESANVLGVRPTKEIFPHCVVIPFAGANQLCKLLWAAHHDAFSRGGTVVLMLESLIPARQATVLVLGRTIQADEPRTFSSCVAFELRCESGDVGRCVPVRIGEMAKLQLPEMERRGDIPKLPVKLSDGLTHLSKCHRRPPFQRHTTERSGNGDDRDEGQLEEVNEGDGSQAVFATEMRPSATMETRRGSRIATSTLRREQLYMERNDARYTGDETVHPLFKTAPDTNSMFEWQNDYITSPPYYLQRFQMIPSSSRAEPPVEEPRHGLHQYAQYVERYMLATMRSRGRYGEPISIDDALFSYEIASEFFARTKRIGVPVENRIGFAKALTKFFNFLNIFMDSGEEGTPYCAVRAILDHHRIDEKINSIMQGFESGELIYIDYNYVMSARMAYIVHSNAARNEVVYKVRYGSFYASTTATGEKVHGLHEERFQIGQVGNRKPIYKGSACFYLRKFFADSKCAKFVISCNTTRHRAAEQLYSRYWREQLQALRYDADALSQLQGHDAETLLLRYNRDFVKSAVYAYVKLRRFADEDANNHVSLIASIQEKVLVEDLASINEERAADEATHRIDLGAEEAGSDDQGAGEDTEGVRSSEERSDDGDERRTGSGLSSPGQEAGQDDSAADLDDQAGPSGIAQQVGRAERTIEDRTDAEEAAREAGHVASGIDLLQARYGLNDQPGPSELAQERKLVAKQDRQLAGQIFCKVPDLLREDQMQGARSSEGRSDDGDEWRRGSGLSSPGQETGQDDSAADLDYQAGPSGIAQQVGRAERSIEDRTDAEEAGREAGHVARDLLQSRYGLDDQPGPSELAQEVGRAEKATDDRDDGEEVVEADVIGRNEEAAVLHCLPTPAKEEEILGYMRELNSMPYEEPVKSLNSSFDLERFNCLRTAQPFQILPWLEIREIPEINGKGVFAKGKIGKSNIVSDYRSVLVPQHFVRDLQSSDQFTQEQKDLINDYVVDINARCHQKHKIEPLMKPMSFLDHRALYKGSVTLGRLFNHSAKHPNMKLAQYCELFATPQGPQPLIFAYLYAVREIQAGEQLLWNYGPTYTRLNLECICSKSKCKPNLSTSACVFYIQNDMNTIS</sequence>
<evidence type="ECO:0000313" key="3">
    <source>
        <dbReference type="EMBL" id="VDP28228.1"/>
    </source>
</evidence>
<feature type="region of interest" description="Disordered" evidence="1">
    <location>
        <begin position="370"/>
        <end position="415"/>
    </location>
</feature>